<reference evidence="1 2" key="1">
    <citation type="journal article" date="2018" name="Sci. Rep.">
        <title>A novel species of the marine cyanobacterium Acaryochloris with a unique pigment content and lifestyle.</title>
        <authorList>
            <person name="Partensky F."/>
            <person name="Six C."/>
            <person name="Ratin M."/>
            <person name="Garczarek L."/>
            <person name="Vaulot D."/>
            <person name="Probert I."/>
            <person name="Calteau A."/>
            <person name="Gourvil P."/>
            <person name="Marie D."/>
            <person name="Grebert T."/>
            <person name="Bouchier C."/>
            <person name="Le Panse S."/>
            <person name="Gachenot M."/>
            <person name="Rodriguez F."/>
            <person name="Garrido J.L."/>
        </authorList>
    </citation>
    <scope>NUCLEOTIDE SEQUENCE [LARGE SCALE GENOMIC DNA]</scope>
    <source>
        <strain evidence="1 2">RCC1774</strain>
    </source>
</reference>
<dbReference type="Proteomes" id="UP000248857">
    <property type="component" value="Unassembled WGS sequence"/>
</dbReference>
<evidence type="ECO:0000313" key="1">
    <source>
        <dbReference type="EMBL" id="PZD75519.1"/>
    </source>
</evidence>
<keyword evidence="2" id="KW-1185">Reference proteome</keyword>
<organism evidence="1 2">
    <name type="scientific">Acaryochloris thomasi RCC1774</name>
    <dbReference type="NCBI Taxonomy" id="1764569"/>
    <lineage>
        <taxon>Bacteria</taxon>
        <taxon>Bacillati</taxon>
        <taxon>Cyanobacteriota</taxon>
        <taxon>Cyanophyceae</taxon>
        <taxon>Acaryochloridales</taxon>
        <taxon>Acaryochloridaceae</taxon>
        <taxon>Acaryochloris</taxon>
        <taxon>Acaryochloris thomasi</taxon>
    </lineage>
</organism>
<dbReference type="EMBL" id="PQWO01000001">
    <property type="protein sequence ID" value="PZD75519.1"/>
    <property type="molecule type" value="Genomic_DNA"/>
</dbReference>
<sequence>MIASLNPQRLLNVVKFSADDKNFEPPAIASQLKVTHSEGLPNGLQHQDLNVAFTTHQTNRLFCVSLVQKDV</sequence>
<gene>
    <name evidence="1" type="ORF">C1752_00502</name>
</gene>
<dbReference type="AlphaFoldDB" id="A0A2W1JQI2"/>
<evidence type="ECO:0000313" key="2">
    <source>
        <dbReference type="Proteomes" id="UP000248857"/>
    </source>
</evidence>
<protein>
    <submittedName>
        <fullName evidence="1">Uncharacterized protein</fullName>
    </submittedName>
</protein>
<proteinExistence type="predicted"/>
<comment type="caution">
    <text evidence="1">The sequence shown here is derived from an EMBL/GenBank/DDBJ whole genome shotgun (WGS) entry which is preliminary data.</text>
</comment>
<accession>A0A2W1JQI2</accession>
<name>A0A2W1JQI2_9CYAN</name>